<keyword evidence="3" id="KW-0547">Nucleotide-binding</keyword>
<dbReference type="CDD" id="cd03224">
    <property type="entry name" value="ABC_TM1139_LivF_branched"/>
    <property type="match status" value="1"/>
</dbReference>
<sequence>METLLLLENVSVKYGAIEAIRGINMEIKEGSVVCLIGANGAGKSTTVNTIAGLVKNQTGKIFYDGKDISKWETDERIKSGIAISMEGRRIFPDQTVYDNLLLGGYTRRKKIKELKRDIDQIMDRFPILKERANQLAGTLSGGQLQILAIARAFIAKPKLMLLDEPSLGLAPILIKEIYKMIKDFHKEGMTILLVEQFAQYAFSISDYAYVLEHGKIVIEGKSEDVRNNPALSSAYLGE</sequence>
<evidence type="ECO:0000256" key="4">
    <source>
        <dbReference type="ARBA" id="ARBA00022840"/>
    </source>
</evidence>
<evidence type="ECO:0000256" key="5">
    <source>
        <dbReference type="ARBA" id="ARBA00022970"/>
    </source>
</evidence>
<reference evidence="8" key="1">
    <citation type="submission" date="2016-11" db="EMBL/GenBank/DDBJ databases">
        <authorList>
            <person name="Varghese N."/>
            <person name="Submissions S."/>
        </authorList>
    </citation>
    <scope>NUCLEOTIDE SEQUENCE [LARGE SCALE GENOMIC DNA]</scope>
    <source>
        <strain evidence="8">DSM 18761</strain>
    </source>
</reference>
<dbReference type="Gene3D" id="3.40.50.300">
    <property type="entry name" value="P-loop containing nucleotide triphosphate hydrolases"/>
    <property type="match status" value="1"/>
</dbReference>
<dbReference type="Proteomes" id="UP000184127">
    <property type="component" value="Unassembled WGS sequence"/>
</dbReference>
<name>A0A1M4TXB6_9THEO</name>
<evidence type="ECO:0000256" key="1">
    <source>
        <dbReference type="ARBA" id="ARBA00005417"/>
    </source>
</evidence>
<dbReference type="GO" id="GO:0005524">
    <property type="term" value="F:ATP binding"/>
    <property type="evidence" value="ECO:0007669"/>
    <property type="project" value="UniProtKB-KW"/>
</dbReference>
<dbReference type="PROSITE" id="PS50893">
    <property type="entry name" value="ABC_TRANSPORTER_2"/>
    <property type="match status" value="1"/>
</dbReference>
<keyword evidence="5" id="KW-0029">Amino-acid transport</keyword>
<accession>A0A1M4TXB6</accession>
<protein>
    <submittedName>
        <fullName evidence="7">Amino acid/amide ABC transporter ATP-binding protein 2, HAAT family (TC 3.A.1.4.-)</fullName>
    </submittedName>
</protein>
<dbReference type="InterPro" id="IPR052156">
    <property type="entry name" value="BCAA_Transport_ATP-bd_LivF"/>
</dbReference>
<evidence type="ECO:0000259" key="6">
    <source>
        <dbReference type="PROSITE" id="PS50893"/>
    </source>
</evidence>
<keyword evidence="8" id="KW-1185">Reference proteome</keyword>
<dbReference type="InterPro" id="IPR003593">
    <property type="entry name" value="AAA+_ATPase"/>
</dbReference>
<dbReference type="Pfam" id="PF00005">
    <property type="entry name" value="ABC_tran"/>
    <property type="match status" value="1"/>
</dbReference>
<dbReference type="GO" id="GO:0015658">
    <property type="term" value="F:branched-chain amino acid transmembrane transporter activity"/>
    <property type="evidence" value="ECO:0007669"/>
    <property type="project" value="TreeGrafter"/>
</dbReference>
<evidence type="ECO:0000256" key="3">
    <source>
        <dbReference type="ARBA" id="ARBA00022741"/>
    </source>
</evidence>
<dbReference type="AlphaFoldDB" id="A0A1M4TXB6"/>
<comment type="similarity">
    <text evidence="1">Belongs to the ABC transporter superfamily.</text>
</comment>
<dbReference type="EMBL" id="FQUR01000007">
    <property type="protein sequence ID" value="SHE49053.1"/>
    <property type="molecule type" value="Genomic_DNA"/>
</dbReference>
<dbReference type="SUPFAM" id="SSF52540">
    <property type="entry name" value="P-loop containing nucleoside triphosphate hydrolases"/>
    <property type="match status" value="1"/>
</dbReference>
<keyword evidence="2" id="KW-0813">Transport</keyword>
<dbReference type="PANTHER" id="PTHR43820:SF3">
    <property type="entry name" value="BRANCHED-CHAIN AMINO ACID TRANSPORT SYSTEM,ATP-BINDING PROTEIN"/>
    <property type="match status" value="1"/>
</dbReference>
<feature type="domain" description="ABC transporter" evidence="6">
    <location>
        <begin position="5"/>
        <end position="238"/>
    </location>
</feature>
<gene>
    <name evidence="7" type="ORF">SAMN02745195_00524</name>
</gene>
<organism evidence="7 8">
    <name type="scientific">Thermoanaerobacter uzonensis DSM 18761</name>
    <dbReference type="NCBI Taxonomy" id="1123369"/>
    <lineage>
        <taxon>Bacteria</taxon>
        <taxon>Bacillati</taxon>
        <taxon>Bacillota</taxon>
        <taxon>Clostridia</taxon>
        <taxon>Thermoanaerobacterales</taxon>
        <taxon>Thermoanaerobacteraceae</taxon>
        <taxon>Thermoanaerobacter</taxon>
    </lineage>
</organism>
<keyword evidence="4 7" id="KW-0067">ATP-binding</keyword>
<dbReference type="InterPro" id="IPR027417">
    <property type="entry name" value="P-loop_NTPase"/>
</dbReference>
<dbReference type="SMART" id="SM00382">
    <property type="entry name" value="AAA"/>
    <property type="match status" value="1"/>
</dbReference>
<dbReference type="GO" id="GO:0015807">
    <property type="term" value="P:L-amino acid transport"/>
    <property type="evidence" value="ECO:0007669"/>
    <property type="project" value="TreeGrafter"/>
</dbReference>
<dbReference type="PANTHER" id="PTHR43820">
    <property type="entry name" value="HIGH-AFFINITY BRANCHED-CHAIN AMINO ACID TRANSPORT ATP-BINDING PROTEIN LIVF"/>
    <property type="match status" value="1"/>
</dbReference>
<evidence type="ECO:0000256" key="2">
    <source>
        <dbReference type="ARBA" id="ARBA00022448"/>
    </source>
</evidence>
<dbReference type="GO" id="GO:0016887">
    <property type="term" value="F:ATP hydrolysis activity"/>
    <property type="evidence" value="ECO:0007669"/>
    <property type="project" value="InterPro"/>
</dbReference>
<dbReference type="InterPro" id="IPR003439">
    <property type="entry name" value="ABC_transporter-like_ATP-bd"/>
</dbReference>
<proteinExistence type="inferred from homology"/>
<evidence type="ECO:0000313" key="8">
    <source>
        <dbReference type="Proteomes" id="UP000184127"/>
    </source>
</evidence>
<evidence type="ECO:0000313" key="7">
    <source>
        <dbReference type="EMBL" id="SHE49053.1"/>
    </source>
</evidence>